<dbReference type="PROSITE" id="PS50262">
    <property type="entry name" value="G_PROTEIN_RECEP_F1_2"/>
    <property type="match status" value="1"/>
</dbReference>
<dbReference type="PANTHER" id="PTHR24372">
    <property type="entry name" value="GLYCOPROTEIN HORMONE RECEPTOR"/>
    <property type="match status" value="1"/>
</dbReference>
<evidence type="ECO:0000256" key="6">
    <source>
        <dbReference type="ARBA" id="ARBA00023136"/>
    </source>
</evidence>
<evidence type="ECO:0000256" key="3">
    <source>
        <dbReference type="ARBA" id="ARBA00022692"/>
    </source>
</evidence>
<evidence type="ECO:0000256" key="7">
    <source>
        <dbReference type="SAM" id="Phobius"/>
    </source>
</evidence>
<dbReference type="PRINTS" id="PR00237">
    <property type="entry name" value="GPCRRHODOPSN"/>
</dbReference>
<dbReference type="EMBL" id="RQTK01000657">
    <property type="protein sequence ID" value="RUS76500.1"/>
    <property type="molecule type" value="Genomic_DNA"/>
</dbReference>
<dbReference type="InterPro" id="IPR000276">
    <property type="entry name" value="GPCR_Rhodpsn"/>
</dbReference>
<keyword evidence="6 7" id="KW-0472">Membrane</keyword>
<dbReference type="PRINTS" id="PR00373">
    <property type="entry name" value="GLYCHORMONER"/>
</dbReference>
<dbReference type="Pfam" id="PF00001">
    <property type="entry name" value="7tm_1"/>
    <property type="match status" value="1"/>
</dbReference>
<feature type="transmembrane region" description="Helical" evidence="7">
    <location>
        <begin position="174"/>
        <end position="194"/>
    </location>
</feature>
<keyword evidence="3 7" id="KW-0812">Transmembrane</keyword>
<proteinExistence type="predicted"/>
<dbReference type="InterPro" id="IPR017452">
    <property type="entry name" value="GPCR_Rhodpsn_7TM"/>
</dbReference>
<evidence type="ECO:0000313" key="9">
    <source>
        <dbReference type="EMBL" id="RUS76500.1"/>
    </source>
</evidence>
<dbReference type="Gene3D" id="1.20.1070.10">
    <property type="entry name" value="Rhodopsin 7-helix transmembrane proteins"/>
    <property type="match status" value="1"/>
</dbReference>
<dbReference type="OrthoDB" id="6022531at2759"/>
<evidence type="ECO:0000256" key="2">
    <source>
        <dbReference type="ARBA" id="ARBA00022614"/>
    </source>
</evidence>
<name>A0A3S0ZDK2_ELYCH</name>
<dbReference type="Proteomes" id="UP000271974">
    <property type="component" value="Unassembled WGS sequence"/>
</dbReference>
<feature type="transmembrane region" description="Helical" evidence="7">
    <location>
        <begin position="76"/>
        <end position="97"/>
    </location>
</feature>
<protein>
    <recommendedName>
        <fullName evidence="8">G-protein coupled receptors family 1 profile domain-containing protein</fullName>
    </recommendedName>
</protein>
<dbReference type="GO" id="GO:0009755">
    <property type="term" value="P:hormone-mediated signaling pathway"/>
    <property type="evidence" value="ECO:0007669"/>
    <property type="project" value="TreeGrafter"/>
</dbReference>
<comment type="caution">
    <text evidence="9">The sequence shown here is derived from an EMBL/GenBank/DDBJ whole genome shotgun (WGS) entry which is preliminary data.</text>
</comment>
<evidence type="ECO:0000256" key="5">
    <source>
        <dbReference type="ARBA" id="ARBA00022989"/>
    </source>
</evidence>
<evidence type="ECO:0000256" key="1">
    <source>
        <dbReference type="ARBA" id="ARBA00004370"/>
    </source>
</evidence>
<dbReference type="GO" id="GO:0008528">
    <property type="term" value="F:G protein-coupled peptide receptor activity"/>
    <property type="evidence" value="ECO:0007669"/>
    <property type="project" value="TreeGrafter"/>
</dbReference>
<dbReference type="GO" id="GO:0007189">
    <property type="term" value="P:adenylate cyclase-activating G protein-coupled receptor signaling pathway"/>
    <property type="evidence" value="ECO:0007669"/>
    <property type="project" value="TreeGrafter"/>
</dbReference>
<sequence>MGVYMVIIAVVDTHYRGVYSLYSTQWTNSRLCKFAGFISTFSSELSVLTLTTITLDRLMCILFPLKRIKLGLKQAFIVMALIWMFVFFMSLLPVLGFEYFGNFYGRSGVCLALPVTPDRPPGWEFSVGVFLVLNLASFLLIACSYAKMFCVAKKTRSAVRTAERKNDAAMARRMTLIVMTDFFCWVPIIALGIASLAGLRADDQVIYAWIAVFILPLNSATNPVIYTLSTAPFLGNVRKRATRFRKSFVMSFSAESKHSYVGEPQSGLTRHFVGLRLRIASTLAPVTMLALWHH</sequence>
<keyword evidence="2" id="KW-0433">Leucine-rich repeat</keyword>
<keyword evidence="4" id="KW-0677">Repeat</keyword>
<evidence type="ECO:0000256" key="4">
    <source>
        <dbReference type="ARBA" id="ARBA00022737"/>
    </source>
</evidence>
<dbReference type="SUPFAM" id="SSF81321">
    <property type="entry name" value="Family A G protein-coupled receptor-like"/>
    <property type="match status" value="1"/>
</dbReference>
<dbReference type="GO" id="GO:0005886">
    <property type="term" value="C:plasma membrane"/>
    <property type="evidence" value="ECO:0007669"/>
    <property type="project" value="TreeGrafter"/>
</dbReference>
<evidence type="ECO:0000259" key="8">
    <source>
        <dbReference type="PROSITE" id="PS50262"/>
    </source>
</evidence>
<evidence type="ECO:0000313" key="10">
    <source>
        <dbReference type="Proteomes" id="UP000271974"/>
    </source>
</evidence>
<dbReference type="PANTHER" id="PTHR24372:SF77">
    <property type="entry name" value="G-PROTEIN COUPLED RECEPTORS FAMILY 1 PROFILE DOMAIN-CONTAINING PROTEIN"/>
    <property type="match status" value="1"/>
</dbReference>
<feature type="non-terminal residue" evidence="9">
    <location>
        <position position="294"/>
    </location>
</feature>
<keyword evidence="5 7" id="KW-1133">Transmembrane helix</keyword>
<dbReference type="InterPro" id="IPR002131">
    <property type="entry name" value="Gphrmn_rcpt_fam"/>
</dbReference>
<keyword evidence="10" id="KW-1185">Reference proteome</keyword>
<dbReference type="AlphaFoldDB" id="A0A3S0ZDK2"/>
<reference evidence="9 10" key="1">
    <citation type="submission" date="2019-01" db="EMBL/GenBank/DDBJ databases">
        <title>A draft genome assembly of the solar-powered sea slug Elysia chlorotica.</title>
        <authorList>
            <person name="Cai H."/>
            <person name="Li Q."/>
            <person name="Fang X."/>
            <person name="Li J."/>
            <person name="Curtis N.E."/>
            <person name="Altenburger A."/>
            <person name="Shibata T."/>
            <person name="Feng M."/>
            <person name="Maeda T."/>
            <person name="Schwartz J.A."/>
            <person name="Shigenobu S."/>
            <person name="Lundholm N."/>
            <person name="Nishiyama T."/>
            <person name="Yang H."/>
            <person name="Hasebe M."/>
            <person name="Li S."/>
            <person name="Pierce S.K."/>
            <person name="Wang J."/>
        </authorList>
    </citation>
    <scope>NUCLEOTIDE SEQUENCE [LARGE SCALE GENOMIC DNA]</scope>
    <source>
        <strain evidence="9">EC2010</strain>
        <tissue evidence="9">Whole organism of an adult</tissue>
    </source>
</reference>
<dbReference type="GO" id="GO:0016500">
    <property type="term" value="F:protein-hormone receptor activity"/>
    <property type="evidence" value="ECO:0007669"/>
    <property type="project" value="InterPro"/>
</dbReference>
<feature type="transmembrane region" description="Helical" evidence="7">
    <location>
        <begin position="206"/>
        <end position="235"/>
    </location>
</feature>
<organism evidence="9 10">
    <name type="scientific">Elysia chlorotica</name>
    <name type="common">Eastern emerald elysia</name>
    <name type="synonym">Sea slug</name>
    <dbReference type="NCBI Taxonomy" id="188477"/>
    <lineage>
        <taxon>Eukaryota</taxon>
        <taxon>Metazoa</taxon>
        <taxon>Spiralia</taxon>
        <taxon>Lophotrochozoa</taxon>
        <taxon>Mollusca</taxon>
        <taxon>Gastropoda</taxon>
        <taxon>Heterobranchia</taxon>
        <taxon>Euthyneura</taxon>
        <taxon>Panpulmonata</taxon>
        <taxon>Sacoglossa</taxon>
        <taxon>Placobranchoidea</taxon>
        <taxon>Plakobranchidae</taxon>
        <taxon>Elysia</taxon>
    </lineage>
</organism>
<accession>A0A3S0ZDK2</accession>
<comment type="subcellular location">
    <subcellularLocation>
        <location evidence="1">Membrane</location>
    </subcellularLocation>
</comment>
<dbReference type="STRING" id="188477.A0A3S0ZDK2"/>
<feature type="domain" description="G-protein coupled receptors family 1 profile" evidence="8">
    <location>
        <begin position="1"/>
        <end position="226"/>
    </location>
</feature>
<gene>
    <name evidence="9" type="ORF">EGW08_015725</name>
</gene>
<feature type="transmembrane region" description="Helical" evidence="7">
    <location>
        <begin position="125"/>
        <end position="146"/>
    </location>
</feature>